<protein>
    <recommendedName>
        <fullName evidence="2">Peptide deformylase</fullName>
        <shortName evidence="2">PDF</shortName>
        <ecNumber evidence="2">3.5.1.88</ecNumber>
    </recommendedName>
    <alternativeName>
        <fullName evidence="2">Polypeptide deformylase</fullName>
    </alternativeName>
</protein>
<name>A0A1F6AS33_9BACT</name>
<reference evidence="3 4" key="1">
    <citation type="journal article" date="2016" name="Nat. Commun.">
        <title>Thousands of microbial genomes shed light on interconnected biogeochemical processes in an aquifer system.</title>
        <authorList>
            <person name="Anantharaman K."/>
            <person name="Brown C.T."/>
            <person name="Hug L.A."/>
            <person name="Sharon I."/>
            <person name="Castelle C.J."/>
            <person name="Probst A.J."/>
            <person name="Thomas B.C."/>
            <person name="Singh A."/>
            <person name="Wilkins M.J."/>
            <person name="Karaoz U."/>
            <person name="Brodie E.L."/>
            <person name="Williams K.H."/>
            <person name="Hubbard S.S."/>
            <person name="Banfield J.F."/>
        </authorList>
    </citation>
    <scope>NUCLEOTIDE SEQUENCE [LARGE SCALE GENOMIC DNA]</scope>
</reference>
<comment type="caution">
    <text evidence="3">The sequence shown here is derived from an EMBL/GenBank/DDBJ whole genome shotgun (WGS) entry which is preliminary data.</text>
</comment>
<comment type="similarity">
    <text evidence="1 2">Belongs to the polypeptide deformylase family.</text>
</comment>
<comment type="function">
    <text evidence="2">Removes the formyl group from the N-terminal Met of newly synthesized proteins. Requires at least a dipeptide for an efficient rate of reaction. N-terminal L-methionine is a prerequisite for activity but the enzyme has broad specificity at other positions.</text>
</comment>
<dbReference type="HAMAP" id="MF_00163">
    <property type="entry name" value="Pep_deformylase"/>
    <property type="match status" value="1"/>
</dbReference>
<dbReference type="EMBL" id="MFJR01000007">
    <property type="protein sequence ID" value="OGG27097.1"/>
    <property type="molecule type" value="Genomic_DNA"/>
</dbReference>
<accession>A0A1F6AS33</accession>
<dbReference type="NCBIfam" id="TIGR00079">
    <property type="entry name" value="pept_deformyl"/>
    <property type="match status" value="1"/>
</dbReference>
<gene>
    <name evidence="2" type="primary">def</name>
    <name evidence="3" type="ORF">A2960_03080</name>
</gene>
<dbReference type="GO" id="GO:0042586">
    <property type="term" value="F:peptide deformylase activity"/>
    <property type="evidence" value="ECO:0007669"/>
    <property type="project" value="UniProtKB-UniRule"/>
</dbReference>
<dbReference type="Pfam" id="PF01327">
    <property type="entry name" value="Pep_deformylase"/>
    <property type="match status" value="1"/>
</dbReference>
<dbReference type="EC" id="3.5.1.88" evidence="2"/>
<organism evidence="3 4">
    <name type="scientific">Candidatus Gottesmanbacteria bacterium RIFCSPLOWO2_01_FULL_39_12b</name>
    <dbReference type="NCBI Taxonomy" id="1798388"/>
    <lineage>
        <taxon>Bacteria</taxon>
        <taxon>Candidatus Gottesmaniibacteriota</taxon>
    </lineage>
</organism>
<dbReference type="InterPro" id="IPR023635">
    <property type="entry name" value="Peptide_deformylase"/>
</dbReference>
<comment type="catalytic activity">
    <reaction evidence="2">
        <text>N-terminal N-formyl-L-methionyl-[peptide] + H2O = N-terminal L-methionyl-[peptide] + formate</text>
        <dbReference type="Rhea" id="RHEA:24420"/>
        <dbReference type="Rhea" id="RHEA-COMP:10639"/>
        <dbReference type="Rhea" id="RHEA-COMP:10640"/>
        <dbReference type="ChEBI" id="CHEBI:15377"/>
        <dbReference type="ChEBI" id="CHEBI:15740"/>
        <dbReference type="ChEBI" id="CHEBI:49298"/>
        <dbReference type="ChEBI" id="CHEBI:64731"/>
        <dbReference type="EC" id="3.5.1.88"/>
    </reaction>
</comment>
<dbReference type="NCBIfam" id="NF001159">
    <property type="entry name" value="PRK00150.1-3"/>
    <property type="match status" value="1"/>
</dbReference>
<dbReference type="SUPFAM" id="SSF56420">
    <property type="entry name" value="Peptide deformylase"/>
    <property type="match status" value="1"/>
</dbReference>
<dbReference type="Proteomes" id="UP000176609">
    <property type="component" value="Unassembled WGS sequence"/>
</dbReference>
<sequence length="187" mass="21304">MIVTVPNPVLTTPAKKVKKIDRKINSVITRMMKALLNQDNPKGVGLAAPQIGLSYRIFITHPTSSSKIEVFLNPEIVWKSETLVEIERAEKEDKKSLKNDKKLEGCLSIPNVWGHLKRANAVRLKYLDGQGNSQEKEFKGFMATIVQHETDHLNGILFTQRVLEQKEKLYEIEVDEEGKEKLVEIKL</sequence>
<dbReference type="AlphaFoldDB" id="A0A1F6AS33"/>
<keyword evidence="2" id="KW-0378">Hydrolase</keyword>
<comment type="cofactor">
    <cofactor evidence="2">
        <name>Fe(2+)</name>
        <dbReference type="ChEBI" id="CHEBI:29033"/>
    </cofactor>
    <text evidence="2">Binds 1 Fe(2+) ion.</text>
</comment>
<evidence type="ECO:0000256" key="2">
    <source>
        <dbReference type="HAMAP-Rule" id="MF_00163"/>
    </source>
</evidence>
<evidence type="ECO:0000256" key="1">
    <source>
        <dbReference type="ARBA" id="ARBA00010759"/>
    </source>
</evidence>
<keyword evidence="2" id="KW-0648">Protein biosynthesis</keyword>
<dbReference type="InterPro" id="IPR036821">
    <property type="entry name" value="Peptide_deformylase_sf"/>
</dbReference>
<dbReference type="GO" id="GO:0046872">
    <property type="term" value="F:metal ion binding"/>
    <property type="evidence" value="ECO:0007669"/>
    <property type="project" value="UniProtKB-KW"/>
</dbReference>
<dbReference type="CDD" id="cd00487">
    <property type="entry name" value="Pep_deformylase"/>
    <property type="match status" value="1"/>
</dbReference>
<feature type="binding site" evidence="2">
    <location>
        <position position="106"/>
    </location>
    <ligand>
        <name>Fe cation</name>
        <dbReference type="ChEBI" id="CHEBI:24875"/>
    </ligand>
</feature>
<proteinExistence type="inferred from homology"/>
<feature type="binding site" evidence="2">
    <location>
        <position position="152"/>
    </location>
    <ligand>
        <name>Fe cation</name>
        <dbReference type="ChEBI" id="CHEBI:24875"/>
    </ligand>
</feature>
<dbReference type="Gene3D" id="3.90.45.10">
    <property type="entry name" value="Peptide deformylase"/>
    <property type="match status" value="1"/>
</dbReference>
<dbReference type="GO" id="GO:0006412">
    <property type="term" value="P:translation"/>
    <property type="evidence" value="ECO:0007669"/>
    <property type="project" value="UniProtKB-UniRule"/>
</dbReference>
<dbReference type="PRINTS" id="PR01576">
    <property type="entry name" value="PDEFORMYLASE"/>
</dbReference>
<evidence type="ECO:0000313" key="4">
    <source>
        <dbReference type="Proteomes" id="UP000176609"/>
    </source>
</evidence>
<dbReference type="PIRSF" id="PIRSF004749">
    <property type="entry name" value="Pep_def"/>
    <property type="match status" value="1"/>
</dbReference>
<keyword evidence="2" id="KW-0479">Metal-binding</keyword>
<evidence type="ECO:0000313" key="3">
    <source>
        <dbReference type="EMBL" id="OGG27097.1"/>
    </source>
</evidence>
<dbReference type="PANTHER" id="PTHR10458">
    <property type="entry name" value="PEPTIDE DEFORMYLASE"/>
    <property type="match status" value="1"/>
</dbReference>
<keyword evidence="2" id="KW-0408">Iron</keyword>
<feature type="binding site" evidence="2">
    <location>
        <position position="148"/>
    </location>
    <ligand>
        <name>Fe cation</name>
        <dbReference type="ChEBI" id="CHEBI:24875"/>
    </ligand>
</feature>
<dbReference type="PANTHER" id="PTHR10458:SF22">
    <property type="entry name" value="PEPTIDE DEFORMYLASE"/>
    <property type="match status" value="1"/>
</dbReference>
<feature type="active site" evidence="2">
    <location>
        <position position="149"/>
    </location>
</feature>